<dbReference type="PRINTS" id="PR00080">
    <property type="entry name" value="SDRFAMILY"/>
</dbReference>
<dbReference type="InterPro" id="IPR036291">
    <property type="entry name" value="NAD(P)-bd_dom_sf"/>
</dbReference>
<sequence>MGERLKGKVALITGCGSSGPGWGNGKAMSVLFAREGASVFGCDIQQASAEETRDLATSEGADMAVMQCDVADDTQVAAVVSECVARYGRIDVLVNNVGIANLGGVVDCPLEDWQKAWAVNVTSMFLMCKYVVPHMLHQGSGSIVNIGSVAGIRDSGVAYVSYSTTKAATLGLSRSVALQYAAQNIRSNVILPGLMHTPMVAEHLKAGYGVGSKEAMLDKRSKQCPMGRMGDAWDVAHAALWLASDDSKYVSAAEIVVDGGLTAKFA</sequence>
<dbReference type="InterPro" id="IPR020904">
    <property type="entry name" value="Sc_DH/Rdtase_CS"/>
</dbReference>
<evidence type="ECO:0000313" key="2">
    <source>
        <dbReference type="EMBL" id="MFC6284326.1"/>
    </source>
</evidence>
<dbReference type="RefSeq" id="WP_377414851.1">
    <property type="nucleotide sequence ID" value="NZ_JBHSRS010000084.1"/>
</dbReference>
<dbReference type="InterPro" id="IPR002347">
    <property type="entry name" value="SDR_fam"/>
</dbReference>
<dbReference type="EC" id="1.1.1.-" evidence="2"/>
<dbReference type="Proteomes" id="UP001596270">
    <property type="component" value="Unassembled WGS sequence"/>
</dbReference>
<keyword evidence="2" id="KW-0560">Oxidoreductase</keyword>
<organism evidence="2 3">
    <name type="scientific">Polaromonas aquatica</name>
    <dbReference type="NCBI Taxonomy" id="332657"/>
    <lineage>
        <taxon>Bacteria</taxon>
        <taxon>Pseudomonadati</taxon>
        <taxon>Pseudomonadota</taxon>
        <taxon>Betaproteobacteria</taxon>
        <taxon>Burkholderiales</taxon>
        <taxon>Comamonadaceae</taxon>
        <taxon>Polaromonas</taxon>
    </lineage>
</organism>
<comment type="caution">
    <text evidence="2">The sequence shown here is derived from an EMBL/GenBank/DDBJ whole genome shotgun (WGS) entry which is preliminary data.</text>
</comment>
<dbReference type="PANTHER" id="PTHR42760:SF122">
    <property type="entry name" value="NAD(P)-BINDING PROTEIN"/>
    <property type="match status" value="1"/>
</dbReference>
<accession>A0ABW1U365</accession>
<dbReference type="PROSITE" id="PS00061">
    <property type="entry name" value="ADH_SHORT"/>
    <property type="match status" value="1"/>
</dbReference>
<reference evidence="3" key="1">
    <citation type="journal article" date="2019" name="Int. J. Syst. Evol. Microbiol.">
        <title>The Global Catalogue of Microorganisms (GCM) 10K type strain sequencing project: providing services to taxonomists for standard genome sequencing and annotation.</title>
        <authorList>
            <consortium name="The Broad Institute Genomics Platform"/>
            <consortium name="The Broad Institute Genome Sequencing Center for Infectious Disease"/>
            <person name="Wu L."/>
            <person name="Ma J."/>
        </authorList>
    </citation>
    <scope>NUCLEOTIDE SEQUENCE [LARGE SCALE GENOMIC DNA]</scope>
    <source>
        <strain evidence="3">CCUG 39402</strain>
    </source>
</reference>
<dbReference type="Gene3D" id="3.40.50.720">
    <property type="entry name" value="NAD(P)-binding Rossmann-like Domain"/>
    <property type="match status" value="1"/>
</dbReference>
<dbReference type="GO" id="GO:0016491">
    <property type="term" value="F:oxidoreductase activity"/>
    <property type="evidence" value="ECO:0007669"/>
    <property type="project" value="UniProtKB-KW"/>
</dbReference>
<name>A0ABW1U365_9BURK</name>
<dbReference type="CDD" id="cd05233">
    <property type="entry name" value="SDR_c"/>
    <property type="match status" value="1"/>
</dbReference>
<dbReference type="Pfam" id="PF13561">
    <property type="entry name" value="adh_short_C2"/>
    <property type="match status" value="1"/>
</dbReference>
<evidence type="ECO:0000313" key="3">
    <source>
        <dbReference type="Proteomes" id="UP001596270"/>
    </source>
</evidence>
<keyword evidence="3" id="KW-1185">Reference proteome</keyword>
<protein>
    <submittedName>
        <fullName evidence="2">SDR family NAD(P)-dependent oxidoreductase</fullName>
        <ecNumber evidence="2">1.1.1.-</ecNumber>
    </submittedName>
</protein>
<proteinExistence type="inferred from homology"/>
<comment type="similarity">
    <text evidence="1">Belongs to the short-chain dehydrogenases/reductases (SDR) family.</text>
</comment>
<dbReference type="SUPFAM" id="SSF51735">
    <property type="entry name" value="NAD(P)-binding Rossmann-fold domains"/>
    <property type="match status" value="1"/>
</dbReference>
<dbReference type="EMBL" id="JBHSRS010000084">
    <property type="protein sequence ID" value="MFC6284326.1"/>
    <property type="molecule type" value="Genomic_DNA"/>
</dbReference>
<gene>
    <name evidence="2" type="ORF">ACFQND_24135</name>
</gene>
<dbReference type="PRINTS" id="PR00081">
    <property type="entry name" value="GDHRDH"/>
</dbReference>
<evidence type="ECO:0000256" key="1">
    <source>
        <dbReference type="ARBA" id="ARBA00006484"/>
    </source>
</evidence>
<dbReference type="PANTHER" id="PTHR42760">
    <property type="entry name" value="SHORT-CHAIN DEHYDROGENASES/REDUCTASES FAMILY MEMBER"/>
    <property type="match status" value="1"/>
</dbReference>